<dbReference type="PANTHER" id="PTHR47235:SF1">
    <property type="entry name" value="BLR6548 PROTEIN"/>
    <property type="match status" value="1"/>
</dbReference>
<feature type="signal peptide" evidence="3">
    <location>
        <begin position="1"/>
        <end position="21"/>
    </location>
</feature>
<comment type="caution">
    <text evidence="5">The sequence shown here is derived from an EMBL/GenBank/DDBJ whole genome shotgun (WGS) entry which is preliminary data.</text>
</comment>
<evidence type="ECO:0000259" key="4">
    <source>
        <dbReference type="Pfam" id="PF13458"/>
    </source>
</evidence>
<dbReference type="SUPFAM" id="SSF53822">
    <property type="entry name" value="Periplasmic binding protein-like I"/>
    <property type="match status" value="1"/>
</dbReference>
<dbReference type="Proteomes" id="UP000249688">
    <property type="component" value="Unassembled WGS sequence"/>
</dbReference>
<dbReference type="CDD" id="cd06334">
    <property type="entry name" value="PBP1_ABC_ligand_binding-like"/>
    <property type="match status" value="1"/>
</dbReference>
<feature type="chain" id="PRO_5016013107" evidence="3">
    <location>
        <begin position="22"/>
        <end position="428"/>
    </location>
</feature>
<dbReference type="AlphaFoldDB" id="A0A2W7INF7"/>
<proteinExistence type="inferred from homology"/>
<evidence type="ECO:0000256" key="2">
    <source>
        <dbReference type="ARBA" id="ARBA00022729"/>
    </source>
</evidence>
<dbReference type="EMBL" id="QKYU01000003">
    <property type="protein sequence ID" value="PZW49019.1"/>
    <property type="molecule type" value="Genomic_DNA"/>
</dbReference>
<dbReference type="RefSeq" id="WP_111396736.1">
    <property type="nucleotide sequence ID" value="NZ_QKYU01000003.1"/>
</dbReference>
<accession>A0A2W7INF7</accession>
<dbReference type="Pfam" id="PF13458">
    <property type="entry name" value="Peripla_BP_6"/>
    <property type="match status" value="1"/>
</dbReference>
<evidence type="ECO:0000313" key="6">
    <source>
        <dbReference type="Proteomes" id="UP000249688"/>
    </source>
</evidence>
<evidence type="ECO:0000256" key="1">
    <source>
        <dbReference type="ARBA" id="ARBA00010062"/>
    </source>
</evidence>
<dbReference type="Gene3D" id="3.40.50.2300">
    <property type="match status" value="2"/>
</dbReference>
<dbReference type="PANTHER" id="PTHR47235">
    <property type="entry name" value="BLR6548 PROTEIN"/>
    <property type="match status" value="1"/>
</dbReference>
<organism evidence="5 6">
    <name type="scientific">Humitalea rosea</name>
    <dbReference type="NCBI Taxonomy" id="990373"/>
    <lineage>
        <taxon>Bacteria</taxon>
        <taxon>Pseudomonadati</taxon>
        <taxon>Pseudomonadota</taxon>
        <taxon>Alphaproteobacteria</taxon>
        <taxon>Acetobacterales</taxon>
        <taxon>Roseomonadaceae</taxon>
        <taxon>Humitalea</taxon>
    </lineage>
</organism>
<reference evidence="5 6" key="1">
    <citation type="submission" date="2018-06" db="EMBL/GenBank/DDBJ databases">
        <title>Genomic Encyclopedia of Archaeal and Bacterial Type Strains, Phase II (KMG-II): from individual species to whole genera.</title>
        <authorList>
            <person name="Goeker M."/>
        </authorList>
    </citation>
    <scope>NUCLEOTIDE SEQUENCE [LARGE SCALE GENOMIC DNA]</scope>
    <source>
        <strain evidence="5 6">DSM 24525</strain>
    </source>
</reference>
<evidence type="ECO:0000313" key="5">
    <source>
        <dbReference type="EMBL" id="PZW49019.1"/>
    </source>
</evidence>
<keyword evidence="6" id="KW-1185">Reference proteome</keyword>
<comment type="similarity">
    <text evidence="1">Belongs to the leucine-binding protein family.</text>
</comment>
<evidence type="ECO:0000256" key="3">
    <source>
        <dbReference type="SAM" id="SignalP"/>
    </source>
</evidence>
<feature type="domain" description="Leucine-binding protein" evidence="4">
    <location>
        <begin position="25"/>
        <end position="390"/>
    </location>
</feature>
<dbReference type="OrthoDB" id="24024at2"/>
<gene>
    <name evidence="5" type="ORF">C8P66_10344</name>
</gene>
<name>A0A2W7INF7_9PROT</name>
<dbReference type="InterPro" id="IPR028081">
    <property type="entry name" value="Leu-bd"/>
</dbReference>
<protein>
    <submittedName>
        <fullName evidence="5">Amino acid/amide ABC transporter substrate-binding protein (HAAT family)</fullName>
    </submittedName>
</protein>
<sequence>MKSSFLLAAAAAIGLAGPAVAQQRIPVGHLMDNSGATSDVGLPYGQGVADTLAWVNASRNGISGRQLNVLGFDYGYAAPRAVGQYQAWSRDRVVAIQGWGTADTEALTRFVTRDRIPYISGSYSAALTDAAGRSGRQGVEATPFNFFYGPSYSDALRGMLQWAKQDWDRSGRAGRPKYVHMGANHPYPNSPKEAGESLARELGFDVLPAIQFALTPGDYTAQCLTLGNQGANYAYLGNTAGSNLSVLRACQTAGVQVQFLGNVWGMDENAMKAAGTAANGVVFPVRTAVVWGQDAPGMTTARQISRISDPTGTAYRTVHYLAGMCAAMLMTEAMDTAAEGGGAITGERIREGFYARQNWVPRGFEGLCSPSSFAPDDHRGTMRVALYRAKVSGDTSQGSVADLVAAGTIKLEPVTVIELERRREWLGW</sequence>
<keyword evidence="2 3" id="KW-0732">Signal</keyword>
<dbReference type="InterPro" id="IPR028082">
    <property type="entry name" value="Peripla_BP_I"/>
</dbReference>